<proteinExistence type="predicted"/>
<reference evidence="6 7" key="1">
    <citation type="journal article" date="2020" name="G3 (Bethesda)">
        <title>Improved Reference Genome for Cyclotella cryptica CCMP332, a Model for Cell Wall Morphogenesis, Salinity Adaptation, and Lipid Production in Diatoms (Bacillariophyta).</title>
        <authorList>
            <person name="Roberts W.R."/>
            <person name="Downey K.M."/>
            <person name="Ruck E.C."/>
            <person name="Traller J.C."/>
            <person name="Alverson A.J."/>
        </authorList>
    </citation>
    <scope>NUCLEOTIDE SEQUENCE [LARGE SCALE GENOMIC DNA]</scope>
    <source>
        <strain evidence="6 7">CCMP332</strain>
    </source>
</reference>
<name>A0ABD3PRK2_9STRA</name>
<keyword evidence="4 5" id="KW-0472">Membrane</keyword>
<dbReference type="EMBL" id="JABMIG020000127">
    <property type="protein sequence ID" value="KAL3790488.1"/>
    <property type="molecule type" value="Genomic_DNA"/>
</dbReference>
<feature type="transmembrane region" description="Helical" evidence="5">
    <location>
        <begin position="233"/>
        <end position="253"/>
    </location>
</feature>
<dbReference type="GO" id="GO:0006505">
    <property type="term" value="P:GPI anchor metabolic process"/>
    <property type="evidence" value="ECO:0007669"/>
    <property type="project" value="UniProtKB-ARBA"/>
</dbReference>
<feature type="transmembrane region" description="Helical" evidence="5">
    <location>
        <begin position="59"/>
        <end position="77"/>
    </location>
</feature>
<dbReference type="PANTHER" id="PTHR20661:SF0">
    <property type="entry name" value="PHOSPHATIDYLINOSITOL-GLYCAN BIOSYNTHESIS CLASS W PROTEIN"/>
    <property type="match status" value="1"/>
</dbReference>
<evidence type="ECO:0000256" key="2">
    <source>
        <dbReference type="ARBA" id="ARBA00022692"/>
    </source>
</evidence>
<keyword evidence="2 5" id="KW-0812">Transmembrane</keyword>
<dbReference type="Pfam" id="PF06423">
    <property type="entry name" value="GWT1"/>
    <property type="match status" value="1"/>
</dbReference>
<dbReference type="GO" id="GO:0016020">
    <property type="term" value="C:membrane"/>
    <property type="evidence" value="ECO:0007669"/>
    <property type="project" value="UniProtKB-SubCell"/>
</dbReference>
<feature type="transmembrane region" description="Helical" evidence="5">
    <location>
        <begin position="467"/>
        <end position="485"/>
    </location>
</feature>
<evidence type="ECO:0000256" key="5">
    <source>
        <dbReference type="SAM" id="Phobius"/>
    </source>
</evidence>
<gene>
    <name evidence="6" type="ORF">HJC23_012044</name>
</gene>
<evidence type="ECO:0008006" key="8">
    <source>
        <dbReference type="Google" id="ProtNLM"/>
    </source>
</evidence>
<feature type="transmembrane region" description="Helical" evidence="5">
    <location>
        <begin position="30"/>
        <end position="47"/>
    </location>
</feature>
<protein>
    <recommendedName>
        <fullName evidence="8">GPI-anchored wall transfer protein</fullName>
    </recommendedName>
</protein>
<feature type="transmembrane region" description="Helical" evidence="5">
    <location>
        <begin position="160"/>
        <end position="184"/>
    </location>
</feature>
<dbReference type="AlphaFoldDB" id="A0ABD3PRK2"/>
<keyword evidence="7" id="KW-1185">Reference proteome</keyword>
<dbReference type="PANTHER" id="PTHR20661">
    <property type="entry name" value="PHOSPHATIDYLINOSITOL-GLYCAN BIOSYNTHESIS CLASS W PROTEIN"/>
    <property type="match status" value="1"/>
</dbReference>
<evidence type="ECO:0000256" key="1">
    <source>
        <dbReference type="ARBA" id="ARBA00004141"/>
    </source>
</evidence>
<feature type="transmembrane region" description="Helical" evidence="5">
    <location>
        <begin position="130"/>
        <end position="148"/>
    </location>
</feature>
<evidence type="ECO:0000256" key="4">
    <source>
        <dbReference type="ARBA" id="ARBA00023136"/>
    </source>
</evidence>
<keyword evidence="3 5" id="KW-1133">Transmembrane helix</keyword>
<evidence type="ECO:0000256" key="3">
    <source>
        <dbReference type="ARBA" id="ARBA00022989"/>
    </source>
</evidence>
<feature type="transmembrane region" description="Helical" evidence="5">
    <location>
        <begin position="265"/>
        <end position="285"/>
    </location>
</feature>
<accession>A0ABD3PRK2</accession>
<dbReference type="PIRSF" id="PIRSF017321">
    <property type="entry name" value="GWT1"/>
    <property type="match status" value="1"/>
</dbReference>
<feature type="transmembrane region" description="Helical" evidence="5">
    <location>
        <begin position="438"/>
        <end position="455"/>
    </location>
</feature>
<dbReference type="GO" id="GO:0008374">
    <property type="term" value="F:O-acyltransferase activity"/>
    <property type="evidence" value="ECO:0007669"/>
    <property type="project" value="UniProtKB-ARBA"/>
</dbReference>
<comment type="subcellular location">
    <subcellularLocation>
        <location evidence="1">Membrane</location>
        <topology evidence="1">Multi-pass membrane protein</topology>
    </subcellularLocation>
</comment>
<dbReference type="InterPro" id="IPR009447">
    <property type="entry name" value="PIGW/GWT1"/>
</dbReference>
<dbReference type="Proteomes" id="UP001516023">
    <property type="component" value="Unassembled WGS sequence"/>
</dbReference>
<feature type="transmembrane region" description="Helical" evidence="5">
    <location>
        <begin position="396"/>
        <end position="417"/>
    </location>
</feature>
<feature type="transmembrane region" description="Helical" evidence="5">
    <location>
        <begin position="364"/>
        <end position="384"/>
    </location>
</feature>
<evidence type="ECO:0000313" key="7">
    <source>
        <dbReference type="Proteomes" id="UP001516023"/>
    </source>
</evidence>
<feature type="transmembrane region" description="Helical" evidence="5">
    <location>
        <begin position="204"/>
        <end position="221"/>
    </location>
</feature>
<comment type="caution">
    <text evidence="6">The sequence shown here is derived from an EMBL/GenBank/DDBJ whole genome shotgun (WGS) entry which is preliminary data.</text>
</comment>
<sequence length="494" mass="55625">MTTNDEAPTRKYHDKEAFVTGHSGTTPLEILLVCAVIPVGLHLYLKLLPFVAKKFHRPFVIDLLEFMTLILPALLVQTSLLPYISGHVRLLLGMLLLSSIVPDQNRKTQTGGNTDAKETKRPAFLTIHRSSVYILTTVAILAVDFPIFPRRYCKTEISGYGWMDLGAASFVIIAGWTSSLITSFPAKNSRGKSSSLSYKAIKKFTPLFLLGIIRLFTNKGLEYQEHVSEYGVHWNFFFTLCFIEVFLLGWRPVKALFRLCRKSIPFDGIMGVMMIVLYQSFLSMYGGQDFIENGDRRCTTKYGESWTMCDVFFANREGIFGLFGYLSLRLLSEEIGRFCLLPTQQHSVKDPSNIRTSAQRDQRILLTTLLLWLLHSTFTISLQIPTSRRSTNVSFVSWALSHNMTVLYLIHYVTASFSPCHDDEPPPTPHVLHAVNRFGLAVFLLSNILTGLVNLSLDTLHASDGRAMLVLSTYVGLICGSALLLDRFPISNKK</sequence>
<organism evidence="6 7">
    <name type="scientific">Cyclotella cryptica</name>
    <dbReference type="NCBI Taxonomy" id="29204"/>
    <lineage>
        <taxon>Eukaryota</taxon>
        <taxon>Sar</taxon>
        <taxon>Stramenopiles</taxon>
        <taxon>Ochrophyta</taxon>
        <taxon>Bacillariophyta</taxon>
        <taxon>Coscinodiscophyceae</taxon>
        <taxon>Thalassiosirophycidae</taxon>
        <taxon>Stephanodiscales</taxon>
        <taxon>Stephanodiscaceae</taxon>
        <taxon>Cyclotella</taxon>
    </lineage>
</organism>
<evidence type="ECO:0000313" key="6">
    <source>
        <dbReference type="EMBL" id="KAL3790488.1"/>
    </source>
</evidence>